<keyword evidence="4" id="KW-0539">Nucleus</keyword>
<dbReference type="PANTHER" id="PTHR33469">
    <property type="entry name" value="PROTEIN ELF4-LIKE 4"/>
    <property type="match status" value="1"/>
</dbReference>
<evidence type="ECO:0000256" key="2">
    <source>
        <dbReference type="ARBA" id="ARBA00009514"/>
    </source>
</evidence>
<dbReference type="Pfam" id="PF07011">
    <property type="entry name" value="Elf4"/>
    <property type="match status" value="1"/>
</dbReference>
<keyword evidence="3" id="KW-0090">Biological rhythms</keyword>
<dbReference type="Proteomes" id="UP001419268">
    <property type="component" value="Unassembled WGS sequence"/>
</dbReference>
<evidence type="ECO:0000256" key="3">
    <source>
        <dbReference type="ARBA" id="ARBA00023108"/>
    </source>
</evidence>
<sequence length="152" mass="16418">MTSLDRSSSGAESSMDDASNGNLKRSRRRHQSHSNGGGGGGGGGAVESNVLRYGGGGGDDGDEECDGEVWETFNQSFRQVQTVLDQNRALIQQVNENHQSKLPDNLTKNVALIREINGNISKVVTMYSDLGVNFSNVFQERRMKNKGVSPEA</sequence>
<dbReference type="InterPro" id="IPR009741">
    <property type="entry name" value="EARLY_FLOWERING_4_dom"/>
</dbReference>
<dbReference type="EMBL" id="JBBNAG010000002">
    <property type="protein sequence ID" value="KAK9159072.1"/>
    <property type="molecule type" value="Genomic_DNA"/>
</dbReference>
<dbReference type="AlphaFoldDB" id="A0AAP0KUR3"/>
<dbReference type="GO" id="GO:0042753">
    <property type="term" value="P:positive regulation of circadian rhythm"/>
    <property type="evidence" value="ECO:0007669"/>
    <property type="project" value="InterPro"/>
</dbReference>
<gene>
    <name evidence="7" type="ORF">Scep_005646</name>
</gene>
<dbReference type="PANTHER" id="PTHR33469:SF5">
    <property type="entry name" value="PROTEIN EARLY FLOWERING 4"/>
    <property type="match status" value="1"/>
</dbReference>
<evidence type="ECO:0000313" key="7">
    <source>
        <dbReference type="EMBL" id="KAK9159072.1"/>
    </source>
</evidence>
<evidence type="ECO:0000256" key="1">
    <source>
        <dbReference type="ARBA" id="ARBA00004123"/>
    </source>
</evidence>
<protein>
    <recommendedName>
        <fullName evidence="6">Protein EARLY FLOWERING 4 domain-containing protein</fullName>
    </recommendedName>
</protein>
<dbReference type="GO" id="GO:0005634">
    <property type="term" value="C:nucleus"/>
    <property type="evidence" value="ECO:0007669"/>
    <property type="project" value="UniProtKB-SubCell"/>
</dbReference>
<feature type="compositionally biased region" description="Gly residues" evidence="5">
    <location>
        <begin position="35"/>
        <end position="45"/>
    </location>
</feature>
<dbReference type="InterPro" id="IPR040462">
    <property type="entry name" value="EARLY_FLOWERING_4"/>
</dbReference>
<evidence type="ECO:0000313" key="8">
    <source>
        <dbReference type="Proteomes" id="UP001419268"/>
    </source>
</evidence>
<proteinExistence type="inferred from homology"/>
<accession>A0AAP0KUR3</accession>
<dbReference type="GO" id="GO:0009649">
    <property type="term" value="P:entrainment of circadian clock"/>
    <property type="evidence" value="ECO:0007669"/>
    <property type="project" value="TreeGrafter"/>
</dbReference>
<evidence type="ECO:0000259" key="6">
    <source>
        <dbReference type="Pfam" id="PF07011"/>
    </source>
</evidence>
<feature type="compositionally biased region" description="Polar residues" evidence="5">
    <location>
        <begin position="1"/>
        <end position="23"/>
    </location>
</feature>
<keyword evidence="8" id="KW-1185">Reference proteome</keyword>
<name>A0AAP0KUR3_9MAGN</name>
<comment type="subcellular location">
    <subcellularLocation>
        <location evidence="1">Nucleus</location>
    </subcellularLocation>
</comment>
<dbReference type="GO" id="GO:0048511">
    <property type="term" value="P:rhythmic process"/>
    <property type="evidence" value="ECO:0007669"/>
    <property type="project" value="UniProtKB-KW"/>
</dbReference>
<reference evidence="7 8" key="1">
    <citation type="submission" date="2024-01" db="EMBL/GenBank/DDBJ databases">
        <title>Genome assemblies of Stephania.</title>
        <authorList>
            <person name="Yang L."/>
        </authorList>
    </citation>
    <scope>NUCLEOTIDE SEQUENCE [LARGE SCALE GENOMIC DNA]</scope>
    <source>
        <strain evidence="7">JXDWG</strain>
        <tissue evidence="7">Leaf</tissue>
    </source>
</reference>
<feature type="domain" description="Protein EARLY FLOWERING 4" evidence="6">
    <location>
        <begin position="64"/>
        <end position="145"/>
    </location>
</feature>
<comment type="caution">
    <text evidence="7">The sequence shown here is derived from an EMBL/GenBank/DDBJ whole genome shotgun (WGS) entry which is preliminary data.</text>
</comment>
<organism evidence="7 8">
    <name type="scientific">Stephania cephalantha</name>
    <dbReference type="NCBI Taxonomy" id="152367"/>
    <lineage>
        <taxon>Eukaryota</taxon>
        <taxon>Viridiplantae</taxon>
        <taxon>Streptophyta</taxon>
        <taxon>Embryophyta</taxon>
        <taxon>Tracheophyta</taxon>
        <taxon>Spermatophyta</taxon>
        <taxon>Magnoliopsida</taxon>
        <taxon>Ranunculales</taxon>
        <taxon>Menispermaceae</taxon>
        <taxon>Menispermoideae</taxon>
        <taxon>Cissampelideae</taxon>
        <taxon>Stephania</taxon>
    </lineage>
</organism>
<evidence type="ECO:0000256" key="5">
    <source>
        <dbReference type="SAM" id="MobiDB-lite"/>
    </source>
</evidence>
<feature type="region of interest" description="Disordered" evidence="5">
    <location>
        <begin position="1"/>
        <end position="66"/>
    </location>
</feature>
<evidence type="ECO:0000256" key="4">
    <source>
        <dbReference type="ARBA" id="ARBA00023242"/>
    </source>
</evidence>
<comment type="similarity">
    <text evidence="2">Belongs to the EARLY FLOWERING 4 family.</text>
</comment>